<protein>
    <recommendedName>
        <fullName evidence="3">Cell division ATP-binding protein FtsE</fullName>
    </recommendedName>
</protein>
<dbReference type="PANTHER" id="PTHR43166:SF30">
    <property type="entry name" value="METHIONINE IMPORT ATP-BINDING PROTEIN METN"/>
    <property type="match status" value="1"/>
</dbReference>
<evidence type="ECO:0000256" key="2">
    <source>
        <dbReference type="ARBA" id="ARBA00005417"/>
    </source>
</evidence>
<evidence type="ECO:0000256" key="5">
    <source>
        <dbReference type="ARBA" id="ARBA00022475"/>
    </source>
</evidence>
<feature type="domain" description="ABC transporter" evidence="11">
    <location>
        <begin position="31"/>
        <end position="272"/>
    </location>
</feature>
<dbReference type="GO" id="GO:0006865">
    <property type="term" value="P:amino acid transport"/>
    <property type="evidence" value="ECO:0007669"/>
    <property type="project" value="UniProtKB-KW"/>
</dbReference>
<dbReference type="InterPro" id="IPR018449">
    <property type="entry name" value="NIL_domain"/>
</dbReference>
<dbReference type="SMART" id="SM00930">
    <property type="entry name" value="NIL"/>
    <property type="match status" value="1"/>
</dbReference>
<evidence type="ECO:0000256" key="3">
    <source>
        <dbReference type="ARBA" id="ARBA00020019"/>
    </source>
</evidence>
<dbReference type="AlphaFoldDB" id="A0A6C1KJJ8"/>
<evidence type="ECO:0000259" key="11">
    <source>
        <dbReference type="PROSITE" id="PS50893"/>
    </source>
</evidence>
<keyword evidence="5" id="KW-1003">Cell membrane</keyword>
<dbReference type="Pfam" id="PF00005">
    <property type="entry name" value="ABC_tran"/>
    <property type="match status" value="1"/>
</dbReference>
<dbReference type="Pfam" id="PF09383">
    <property type="entry name" value="NIL"/>
    <property type="match status" value="1"/>
</dbReference>
<keyword evidence="9" id="KW-0029">Amino-acid transport</keyword>
<sequence length="374" mass="39604">MNAPLILSADQVQTPSPAPLAPAQAAARPIIRFEKVAKIFAARGSNAQVAALSDITLDVPEGAILGVIGRSGAGKSTLIRLVNGLERATSGRVTVDGVDISALDEKALRAERRSIGMIFQHFNLLARRTAFDNVALPLEIAGVPRREIKARVEPLLELVGLSDKRDRYPAELSGGQKQRVGIARALATRPRVLLSDEATSALDPETTNQILALLRKVNSELNLTVLLITHEMAVIKAVADRVAVIDGGRIVEEGATYDVFAAPQHATTRSFLSALTGQSLPPELADRLKPEPAEGRDAVLRIVFTGTHASDPVLSRVSRLLSVDVNIIQAQVDEIAGAPFGVIIVSVPGDAATVSAVVGAVERLHLSAEVLGYV</sequence>
<dbReference type="GO" id="GO:0005524">
    <property type="term" value="F:ATP binding"/>
    <property type="evidence" value="ECO:0007669"/>
    <property type="project" value="UniProtKB-KW"/>
</dbReference>
<dbReference type="GeneID" id="95774043"/>
<evidence type="ECO:0000313" key="12">
    <source>
        <dbReference type="EMBL" id="TLX43214.1"/>
    </source>
</evidence>
<keyword evidence="7 12" id="KW-0067">ATP-binding</keyword>
<evidence type="ECO:0000256" key="1">
    <source>
        <dbReference type="ARBA" id="ARBA00002579"/>
    </source>
</evidence>
<keyword evidence="6" id="KW-0547">Nucleotide-binding</keyword>
<dbReference type="OrthoDB" id="9802264at2"/>
<dbReference type="Gene3D" id="3.30.70.260">
    <property type="match status" value="1"/>
</dbReference>
<evidence type="ECO:0000256" key="8">
    <source>
        <dbReference type="ARBA" id="ARBA00022967"/>
    </source>
</evidence>
<dbReference type="Gene3D" id="3.40.50.300">
    <property type="entry name" value="P-loop containing nucleotide triphosphate hydrolases"/>
    <property type="match status" value="1"/>
</dbReference>
<dbReference type="PANTHER" id="PTHR43166">
    <property type="entry name" value="AMINO ACID IMPORT ATP-BINDING PROTEIN"/>
    <property type="match status" value="1"/>
</dbReference>
<dbReference type="InterPro" id="IPR027417">
    <property type="entry name" value="P-loop_NTPase"/>
</dbReference>
<evidence type="ECO:0000256" key="10">
    <source>
        <dbReference type="ARBA" id="ARBA00023136"/>
    </source>
</evidence>
<dbReference type="Proteomes" id="UP000305131">
    <property type="component" value="Unassembled WGS sequence"/>
</dbReference>
<dbReference type="InterPro" id="IPR003439">
    <property type="entry name" value="ABC_transporter-like_ATP-bd"/>
</dbReference>
<dbReference type="SMART" id="SM00382">
    <property type="entry name" value="AAA"/>
    <property type="match status" value="1"/>
</dbReference>
<proteinExistence type="inferred from homology"/>
<dbReference type="GO" id="GO:0016887">
    <property type="term" value="F:ATP hydrolysis activity"/>
    <property type="evidence" value="ECO:0007669"/>
    <property type="project" value="InterPro"/>
</dbReference>
<evidence type="ECO:0000313" key="13">
    <source>
        <dbReference type="Proteomes" id="UP000305131"/>
    </source>
</evidence>
<comment type="similarity">
    <text evidence="2">Belongs to the ABC transporter superfamily.</text>
</comment>
<dbReference type="GO" id="GO:0005886">
    <property type="term" value="C:plasma membrane"/>
    <property type="evidence" value="ECO:0007669"/>
    <property type="project" value="UniProtKB-ARBA"/>
</dbReference>
<evidence type="ECO:0000256" key="9">
    <source>
        <dbReference type="ARBA" id="ARBA00022970"/>
    </source>
</evidence>
<dbReference type="InterPro" id="IPR045865">
    <property type="entry name" value="ACT-like_dom_sf"/>
</dbReference>
<dbReference type="RefSeq" id="WP_138399568.1">
    <property type="nucleotide sequence ID" value="NZ_JBAFVI010000002.1"/>
</dbReference>
<evidence type="ECO:0000256" key="4">
    <source>
        <dbReference type="ARBA" id="ARBA00022448"/>
    </source>
</evidence>
<dbReference type="EMBL" id="VAUP01000022">
    <property type="protein sequence ID" value="TLX43214.1"/>
    <property type="molecule type" value="Genomic_DNA"/>
</dbReference>
<keyword evidence="4" id="KW-0813">Transport</keyword>
<accession>A0A6C1KJJ8</accession>
<comment type="function">
    <text evidence="1">Part of the ABC transporter FtsEX involved in cellular division. Important for assembly or stability of the septal ring.</text>
</comment>
<evidence type="ECO:0000256" key="6">
    <source>
        <dbReference type="ARBA" id="ARBA00022741"/>
    </source>
</evidence>
<organism evidence="12 13">
    <name type="scientific">Xanthobacter autotrophicus</name>
    <dbReference type="NCBI Taxonomy" id="280"/>
    <lineage>
        <taxon>Bacteria</taxon>
        <taxon>Pseudomonadati</taxon>
        <taxon>Pseudomonadota</taxon>
        <taxon>Alphaproteobacteria</taxon>
        <taxon>Hyphomicrobiales</taxon>
        <taxon>Xanthobacteraceae</taxon>
        <taxon>Xanthobacter</taxon>
    </lineage>
</organism>
<evidence type="ECO:0000256" key="7">
    <source>
        <dbReference type="ARBA" id="ARBA00022840"/>
    </source>
</evidence>
<dbReference type="PROSITE" id="PS50893">
    <property type="entry name" value="ABC_TRANSPORTER_2"/>
    <property type="match status" value="1"/>
</dbReference>
<keyword evidence="10" id="KW-0472">Membrane</keyword>
<keyword evidence="8" id="KW-1278">Translocase</keyword>
<dbReference type="InterPro" id="IPR003593">
    <property type="entry name" value="AAA+_ATPase"/>
</dbReference>
<dbReference type="PROSITE" id="PS00211">
    <property type="entry name" value="ABC_TRANSPORTER_1"/>
    <property type="match status" value="1"/>
</dbReference>
<dbReference type="InterPro" id="IPR050086">
    <property type="entry name" value="MetN_ABC_transporter-like"/>
</dbReference>
<dbReference type="CDD" id="cd03258">
    <property type="entry name" value="ABC_MetN_methionine_transporter"/>
    <property type="match status" value="1"/>
</dbReference>
<gene>
    <name evidence="12" type="ORF">FBQ73_11310</name>
</gene>
<name>A0A6C1KJJ8_XANAU</name>
<comment type="caution">
    <text evidence="12">The sequence shown here is derived from an EMBL/GenBank/DDBJ whole genome shotgun (WGS) entry which is preliminary data.</text>
</comment>
<reference evidence="12 13" key="1">
    <citation type="submission" date="2019-05" db="EMBL/GenBank/DDBJ databases">
        <authorList>
            <person name="Zhou X."/>
        </authorList>
    </citation>
    <scope>NUCLEOTIDE SEQUENCE [LARGE SCALE GENOMIC DNA]</scope>
    <source>
        <strain evidence="12 13">DSM 432</strain>
    </source>
</reference>
<dbReference type="InterPro" id="IPR017871">
    <property type="entry name" value="ABC_transporter-like_CS"/>
</dbReference>
<dbReference type="SUPFAM" id="SSF55021">
    <property type="entry name" value="ACT-like"/>
    <property type="match status" value="1"/>
</dbReference>
<dbReference type="FunFam" id="3.40.50.300:FF:000056">
    <property type="entry name" value="Cell division ATP-binding protein FtsE"/>
    <property type="match status" value="1"/>
</dbReference>
<dbReference type="InterPro" id="IPR041701">
    <property type="entry name" value="MetN_ABC"/>
</dbReference>
<dbReference type="SUPFAM" id="SSF52540">
    <property type="entry name" value="P-loop containing nucleoside triphosphate hydrolases"/>
    <property type="match status" value="1"/>
</dbReference>